<evidence type="ECO:0008006" key="5">
    <source>
        <dbReference type="Google" id="ProtNLM"/>
    </source>
</evidence>
<sequence length="220" mass="22053">MVYSKATFTLVSLLPMILAQQSINNSDTTTTAATPASPTIGSTGTTNSSSSTTTSTTTSNTASGAAQSFPAPTVSGTSCGTAQQNFNQCVTKVSKDISSCPSTDNTCLCQTYANLAYCYNACPDLASSGAGYLQQSTVNCDAAGIKPNATSNVTTTPVTSTTNRNTTNTSPISNTNKNNSTSGNTAATFAAGNSKASGIEAPLLSVAVVGLCGIIASLFA</sequence>
<feature type="compositionally biased region" description="Low complexity" evidence="1">
    <location>
        <begin position="28"/>
        <end position="66"/>
    </location>
</feature>
<reference evidence="3" key="1">
    <citation type="submission" date="2022-06" db="EMBL/GenBank/DDBJ databases">
        <authorList>
            <consortium name="SYNGENTA / RWTH Aachen University"/>
        </authorList>
    </citation>
    <scope>NUCLEOTIDE SEQUENCE</scope>
</reference>
<gene>
    <name evidence="3" type="ORF">PPACK8108_LOCUS2617</name>
</gene>
<evidence type="ECO:0000256" key="1">
    <source>
        <dbReference type="SAM" id="MobiDB-lite"/>
    </source>
</evidence>
<feature type="region of interest" description="Disordered" evidence="1">
    <location>
        <begin position="151"/>
        <end position="180"/>
    </location>
</feature>
<feature type="signal peptide" evidence="2">
    <location>
        <begin position="1"/>
        <end position="19"/>
    </location>
</feature>
<name>A0AAV0AL89_PHAPC</name>
<dbReference type="EMBL" id="CALTRL010000447">
    <property type="protein sequence ID" value="CAH7668149.1"/>
    <property type="molecule type" value="Genomic_DNA"/>
</dbReference>
<comment type="caution">
    <text evidence="3">The sequence shown here is derived from an EMBL/GenBank/DDBJ whole genome shotgun (WGS) entry which is preliminary data.</text>
</comment>
<evidence type="ECO:0000313" key="3">
    <source>
        <dbReference type="EMBL" id="CAH7668149.1"/>
    </source>
</evidence>
<keyword evidence="4" id="KW-1185">Reference proteome</keyword>
<evidence type="ECO:0000313" key="4">
    <source>
        <dbReference type="Proteomes" id="UP001153365"/>
    </source>
</evidence>
<evidence type="ECO:0000256" key="2">
    <source>
        <dbReference type="SAM" id="SignalP"/>
    </source>
</evidence>
<organism evidence="3 4">
    <name type="scientific">Phakopsora pachyrhizi</name>
    <name type="common">Asian soybean rust disease fungus</name>
    <dbReference type="NCBI Taxonomy" id="170000"/>
    <lineage>
        <taxon>Eukaryota</taxon>
        <taxon>Fungi</taxon>
        <taxon>Dikarya</taxon>
        <taxon>Basidiomycota</taxon>
        <taxon>Pucciniomycotina</taxon>
        <taxon>Pucciniomycetes</taxon>
        <taxon>Pucciniales</taxon>
        <taxon>Phakopsoraceae</taxon>
        <taxon>Phakopsora</taxon>
    </lineage>
</organism>
<dbReference type="Proteomes" id="UP001153365">
    <property type="component" value="Unassembled WGS sequence"/>
</dbReference>
<feature type="chain" id="PRO_5043639522" description="Secreted protein" evidence="2">
    <location>
        <begin position="20"/>
        <end position="220"/>
    </location>
</feature>
<protein>
    <recommendedName>
        <fullName evidence="5">Secreted protein</fullName>
    </recommendedName>
</protein>
<feature type="region of interest" description="Disordered" evidence="1">
    <location>
        <begin position="27"/>
        <end position="69"/>
    </location>
</feature>
<accession>A0AAV0AL89</accession>
<proteinExistence type="predicted"/>
<dbReference type="AlphaFoldDB" id="A0AAV0AL89"/>
<keyword evidence="2" id="KW-0732">Signal</keyword>